<dbReference type="Gene3D" id="1.10.287.110">
    <property type="entry name" value="DnaJ domain"/>
    <property type="match status" value="1"/>
</dbReference>
<name>A0A1Y5I417_OSTTA</name>
<feature type="region of interest" description="Disordered" evidence="1">
    <location>
        <begin position="89"/>
        <end position="110"/>
    </location>
</feature>
<feature type="compositionally biased region" description="Basic and acidic residues" evidence="1">
    <location>
        <begin position="366"/>
        <end position="377"/>
    </location>
</feature>
<dbReference type="InterPro" id="IPR036420">
    <property type="entry name" value="BRCT_dom_sf"/>
</dbReference>
<dbReference type="EMBL" id="KZ155838">
    <property type="protein sequence ID" value="OUS42964.1"/>
    <property type="molecule type" value="Genomic_DNA"/>
</dbReference>
<evidence type="ECO:0000313" key="3">
    <source>
        <dbReference type="EMBL" id="OUS42964.1"/>
    </source>
</evidence>
<dbReference type="SUPFAM" id="SSF46565">
    <property type="entry name" value="Chaperone J-domain"/>
    <property type="match status" value="1"/>
</dbReference>
<feature type="domain" description="BRCT" evidence="2">
    <location>
        <begin position="397"/>
        <end position="487"/>
    </location>
</feature>
<dbReference type="SUPFAM" id="SSF52113">
    <property type="entry name" value="BRCT domain"/>
    <property type="match status" value="1"/>
</dbReference>
<evidence type="ECO:0000259" key="2">
    <source>
        <dbReference type="SMART" id="SM00292"/>
    </source>
</evidence>
<dbReference type="AlphaFoldDB" id="A0A1Y5I417"/>
<reference evidence="3" key="1">
    <citation type="submission" date="2017-04" db="EMBL/GenBank/DDBJ databases">
        <title>Population genomics of picophytoplankton unveils novel chromosome hypervariability.</title>
        <authorList>
            <consortium name="DOE Joint Genome Institute"/>
            <person name="Blanc-Mathieu R."/>
            <person name="Krasovec M."/>
            <person name="Hebrard M."/>
            <person name="Yau S."/>
            <person name="Desgranges E."/>
            <person name="Martin J."/>
            <person name="Schackwitz W."/>
            <person name="Kuo A."/>
            <person name="Salin G."/>
            <person name="Donnadieu C."/>
            <person name="Desdevises Y."/>
            <person name="Sanchez-Ferandin S."/>
            <person name="Moreau H."/>
            <person name="Rivals E."/>
            <person name="Grigoriev I.V."/>
            <person name="Grimsley N."/>
            <person name="Eyre-Walker A."/>
            <person name="Piganeau G."/>
        </authorList>
    </citation>
    <scope>NUCLEOTIDE SEQUENCE [LARGE SCALE GENOMIC DNA]</scope>
    <source>
        <strain evidence="3">RCC 1115</strain>
    </source>
</reference>
<evidence type="ECO:0000256" key="1">
    <source>
        <dbReference type="SAM" id="MobiDB-lite"/>
    </source>
</evidence>
<feature type="region of interest" description="Disordered" evidence="1">
    <location>
        <begin position="366"/>
        <end position="385"/>
    </location>
</feature>
<feature type="region of interest" description="Disordered" evidence="1">
    <location>
        <begin position="322"/>
        <end position="357"/>
    </location>
</feature>
<dbReference type="SMART" id="SM00292">
    <property type="entry name" value="BRCT"/>
    <property type="match status" value="1"/>
</dbReference>
<proteinExistence type="predicted"/>
<dbReference type="InterPro" id="IPR036869">
    <property type="entry name" value="J_dom_sf"/>
</dbReference>
<gene>
    <name evidence="3" type="ORF">BE221DRAFT_142577</name>
</gene>
<protein>
    <recommendedName>
        <fullName evidence="2">BRCT domain-containing protein</fullName>
    </recommendedName>
</protein>
<dbReference type="Pfam" id="PF00533">
    <property type="entry name" value="BRCT"/>
    <property type="match status" value="1"/>
</dbReference>
<dbReference type="Proteomes" id="UP000195557">
    <property type="component" value="Unassembled WGS sequence"/>
</dbReference>
<feature type="region of interest" description="Disordered" evidence="1">
    <location>
        <begin position="533"/>
        <end position="585"/>
    </location>
</feature>
<dbReference type="InterPro" id="IPR001357">
    <property type="entry name" value="BRCT_dom"/>
</dbReference>
<dbReference type="Gene3D" id="3.40.50.10190">
    <property type="entry name" value="BRCT domain"/>
    <property type="match status" value="1"/>
</dbReference>
<accession>A0A1Y5I417</accession>
<organism evidence="3">
    <name type="scientific">Ostreococcus tauri</name>
    <name type="common">Marine green alga</name>
    <dbReference type="NCBI Taxonomy" id="70448"/>
    <lineage>
        <taxon>Eukaryota</taxon>
        <taxon>Viridiplantae</taxon>
        <taxon>Chlorophyta</taxon>
        <taxon>Mamiellophyceae</taxon>
        <taxon>Mamiellales</taxon>
        <taxon>Bathycoccaceae</taxon>
        <taxon>Ostreococcus</taxon>
    </lineage>
</organism>
<sequence length="585" mass="63755">MSRGETSNAAIARNLARIDAALCAPGAFKQANGDRELEFRAVKVAFNRRALETHPDKTKGDEEEFLELLDAFQSLKAVFERGAKFSEAVKKQPQAKKGTNKAKATKNAGKTRLGKENVVDVDALELISKRRTIPPYEFFKHAEEWEIPPYKIELAKSGRSKCTGARGDAKSTSLTYCKNMNLGAFLGASCACASKASRKSKTNKIVVSHEFGTIAQSSIRIGMMDASTGQYGRFRHLACWRVPKAIWLALPQVPGSVDYTETEFLRCLTSMNECIFCGFDDLCEVDQLVVARQSMDQSMWASFQEKKFVALTAANLPSNTEATQNLASSKDGDTADGIVPRAKSKKSKESKGGKHSKAVVLLKSSDEATVKNDRETPPSKIRIPQPHLDGAIARTLCKPDQSSRPLTFVLTGTFQDLGGGIGLCQGKEMAQKLIERFGGVVRSAVSGKTDVLLVGEDPGVGKLSAARAREKIKIWNLEHVLDIIHGRTIQNKPLRVEAFSDGFRGNSLAYGKTKIELDALRFGGSDIATTTETKVLPSSKSRAKEASEQPPAPTPKAKKSKKCAISGPTEVRRSSRRCIATHTNE</sequence>